<dbReference type="EMBL" id="JASBNA010000036">
    <property type="protein sequence ID" value="KAK7682356.1"/>
    <property type="molecule type" value="Genomic_DNA"/>
</dbReference>
<evidence type="ECO:0000313" key="2">
    <source>
        <dbReference type="Proteomes" id="UP001385951"/>
    </source>
</evidence>
<accession>A0AAW0FNU1</accession>
<protein>
    <submittedName>
        <fullName evidence="1">Uncharacterized protein</fullName>
    </submittedName>
</protein>
<name>A0AAW0FNU1_9APHY</name>
<comment type="caution">
    <text evidence="1">The sequence shown here is derived from an EMBL/GenBank/DDBJ whole genome shotgun (WGS) entry which is preliminary data.</text>
</comment>
<sequence>MEEFQHLLAPDLVSLMKESMYNATVGDGYRVGGFHDDNLYPVYSNPWYMRVMSATYVGNMMKDANMTHWGNVWASEAITEFDRHGTLSEYNSGTYTGVSLYALSLWGYMPKNSTIVSRAPGIITKIWEDVGFFYNPTIHSLGPPWDRAYGYDMQFYFGILGAQITGLVGGISDGTAPIPLPLPAGGHYEDAAVIPLLPLTSKFHDKYVPKSVIAKLTASKSEFHTAQAASPPFEDIANPRNYTMWKQPGLSAGGVQIDGNVVGGAARNPGAFVPASIIWQTGVEGTGVSWLNLYPTSSSISAIATSSNITITYPPSKSFPANASISNIISLAFNGIYGFDFPADFLASGSAEIPGLKLTVETNGNRTKFLYGEATLNDQKYYNLTYTFTGPETPRLVLGFEKV</sequence>
<gene>
    <name evidence="1" type="ORF">QCA50_014561</name>
</gene>
<dbReference type="AlphaFoldDB" id="A0AAW0FNU1"/>
<evidence type="ECO:0000313" key="1">
    <source>
        <dbReference type="EMBL" id="KAK7682356.1"/>
    </source>
</evidence>
<dbReference type="Proteomes" id="UP001385951">
    <property type="component" value="Unassembled WGS sequence"/>
</dbReference>
<keyword evidence="2" id="KW-1185">Reference proteome</keyword>
<dbReference type="PANTHER" id="PTHR40616:SF1">
    <property type="entry name" value="LINALOOL DEHYDRATASE_ISOMERASE DOMAIN-CONTAINING PROTEIN"/>
    <property type="match status" value="1"/>
</dbReference>
<organism evidence="1 2">
    <name type="scientific">Cerrena zonata</name>
    <dbReference type="NCBI Taxonomy" id="2478898"/>
    <lineage>
        <taxon>Eukaryota</taxon>
        <taxon>Fungi</taxon>
        <taxon>Dikarya</taxon>
        <taxon>Basidiomycota</taxon>
        <taxon>Agaricomycotina</taxon>
        <taxon>Agaricomycetes</taxon>
        <taxon>Polyporales</taxon>
        <taxon>Cerrenaceae</taxon>
        <taxon>Cerrena</taxon>
    </lineage>
</organism>
<proteinExistence type="predicted"/>
<dbReference type="PANTHER" id="PTHR40616">
    <property type="entry name" value="LINALOOL DEHYDRATASE_ISOMERASE DOMAIN-CONTAINING PROTEIN"/>
    <property type="match status" value="1"/>
</dbReference>
<reference evidence="1 2" key="1">
    <citation type="submission" date="2022-09" db="EMBL/GenBank/DDBJ databases">
        <authorList>
            <person name="Palmer J.M."/>
        </authorList>
    </citation>
    <scope>NUCLEOTIDE SEQUENCE [LARGE SCALE GENOMIC DNA]</scope>
    <source>
        <strain evidence="1 2">DSM 7382</strain>
    </source>
</reference>